<keyword evidence="2" id="KW-1185">Reference proteome</keyword>
<dbReference type="EMBL" id="CM037619">
    <property type="protein sequence ID" value="KAH8006725.1"/>
    <property type="molecule type" value="Genomic_DNA"/>
</dbReference>
<gene>
    <name evidence="1" type="ORF">K3G42_012186</name>
</gene>
<reference evidence="1" key="1">
    <citation type="submission" date="2021-08" db="EMBL/GenBank/DDBJ databases">
        <title>The first chromosome-level gecko genome reveals the dynamic sex chromosomes of Neotropical dwarf geckos (Sphaerodactylidae: Sphaerodactylus).</title>
        <authorList>
            <person name="Pinto B.J."/>
            <person name="Keating S.E."/>
            <person name="Gamble T."/>
        </authorList>
    </citation>
    <scope>NUCLEOTIDE SEQUENCE</scope>
    <source>
        <strain evidence="1">TG3544</strain>
    </source>
</reference>
<evidence type="ECO:0000313" key="1">
    <source>
        <dbReference type="EMBL" id="KAH8006725.1"/>
    </source>
</evidence>
<comment type="caution">
    <text evidence="1">The sequence shown here is derived from an EMBL/GenBank/DDBJ whole genome shotgun (WGS) entry which is preliminary data.</text>
</comment>
<dbReference type="Proteomes" id="UP000827872">
    <property type="component" value="Linkage Group LG06"/>
</dbReference>
<sequence length="169" mass="19242">MNLTDPSWICGPSPLSSQCDSETMKLKVATHLAFTIYPGAQCWKESVISFSIHSLIIDAHVAGTKREEGKRRAQVQKHCSLHICTWGEQRWGKLLLLVANYNVSCSVRYAYARTCCCLLLRACKIHCAILKCYLSLKQTRTRQYFYTTTQFSGTRAKETHTRTVPNNFT</sequence>
<evidence type="ECO:0000313" key="2">
    <source>
        <dbReference type="Proteomes" id="UP000827872"/>
    </source>
</evidence>
<protein>
    <submittedName>
        <fullName evidence="1">Uncharacterized protein</fullName>
    </submittedName>
</protein>
<accession>A0ACB8FMB1</accession>
<name>A0ACB8FMB1_9SAUR</name>
<proteinExistence type="predicted"/>
<organism evidence="1 2">
    <name type="scientific">Sphaerodactylus townsendi</name>
    <dbReference type="NCBI Taxonomy" id="933632"/>
    <lineage>
        <taxon>Eukaryota</taxon>
        <taxon>Metazoa</taxon>
        <taxon>Chordata</taxon>
        <taxon>Craniata</taxon>
        <taxon>Vertebrata</taxon>
        <taxon>Euteleostomi</taxon>
        <taxon>Lepidosauria</taxon>
        <taxon>Squamata</taxon>
        <taxon>Bifurcata</taxon>
        <taxon>Gekkota</taxon>
        <taxon>Sphaerodactylidae</taxon>
        <taxon>Sphaerodactylus</taxon>
    </lineage>
</organism>